<gene>
    <name evidence="1" type="ORF">NCTC13315_00771</name>
</gene>
<name>A0A378I735_9GAMM</name>
<keyword evidence="2" id="KW-1185">Reference proteome</keyword>
<sequence>MKKNIELTNEERVKLKLKNALHYVLSMCEWGASNKVKDVKKTNAWNSFLEERYNFYGKFFKTNNLPLLERKGTFNSGINNNHLVYFFNKKWNYRANLIQSKGNPFHLKLNARVDGVSPLEDSQFDLSLEKLTLLGAAMLTMVRRQGNCGDRSALLAKYLWENNADITRIELTGTSTFDHGFVIVNRAANSNLANPDEWGPAWIVDSWYEDEGLIFPASEFRAKIKDIKDFVIEQYDKLFPKGILGTPPLRGAQEEILTVTCEINLSSDHFDKYPTYSRDPFYPVEYYYRIGNEYPLDFRDKMMDDLQAHKEKFEDCLTEIKMR</sequence>
<evidence type="ECO:0000313" key="1">
    <source>
        <dbReference type="EMBL" id="STX28244.1"/>
    </source>
</evidence>
<dbReference type="RefSeq" id="WP_115302006.1">
    <property type="nucleotide sequence ID" value="NZ_CAAAHO010000001.1"/>
</dbReference>
<accession>A0A378I735</accession>
<organism evidence="1 2">
    <name type="scientific">Legionella beliardensis</name>
    <dbReference type="NCBI Taxonomy" id="91822"/>
    <lineage>
        <taxon>Bacteria</taxon>
        <taxon>Pseudomonadati</taxon>
        <taxon>Pseudomonadota</taxon>
        <taxon>Gammaproteobacteria</taxon>
        <taxon>Legionellales</taxon>
        <taxon>Legionellaceae</taxon>
        <taxon>Legionella</taxon>
    </lineage>
</organism>
<proteinExistence type="predicted"/>
<reference evidence="1 2" key="1">
    <citation type="submission" date="2018-06" db="EMBL/GenBank/DDBJ databases">
        <authorList>
            <consortium name="Pathogen Informatics"/>
            <person name="Doyle S."/>
        </authorList>
    </citation>
    <scope>NUCLEOTIDE SEQUENCE [LARGE SCALE GENOMIC DNA]</scope>
    <source>
        <strain evidence="1 2">NCTC13315</strain>
    </source>
</reference>
<evidence type="ECO:0000313" key="2">
    <source>
        <dbReference type="Proteomes" id="UP000254968"/>
    </source>
</evidence>
<dbReference type="OrthoDB" id="5633672at2"/>
<dbReference type="Proteomes" id="UP000254968">
    <property type="component" value="Unassembled WGS sequence"/>
</dbReference>
<protein>
    <submittedName>
        <fullName evidence="1">Uncharacterized protein</fullName>
    </submittedName>
</protein>
<dbReference type="AlphaFoldDB" id="A0A378I735"/>
<dbReference type="EMBL" id="UGNV01000001">
    <property type="protein sequence ID" value="STX28244.1"/>
    <property type="molecule type" value="Genomic_DNA"/>
</dbReference>